<evidence type="ECO:0000256" key="6">
    <source>
        <dbReference type="SAM" id="Phobius"/>
    </source>
</evidence>
<protein>
    <submittedName>
        <fullName evidence="7">Lysylphosphatidylglycerol synthase-like protein</fullName>
    </submittedName>
</protein>
<feature type="transmembrane region" description="Helical" evidence="6">
    <location>
        <begin position="276"/>
        <end position="292"/>
    </location>
</feature>
<keyword evidence="8" id="KW-1185">Reference proteome</keyword>
<feature type="transmembrane region" description="Helical" evidence="6">
    <location>
        <begin position="90"/>
        <end position="116"/>
    </location>
</feature>
<evidence type="ECO:0000313" key="8">
    <source>
        <dbReference type="Proteomes" id="UP000249720"/>
    </source>
</evidence>
<reference evidence="7 8" key="1">
    <citation type="submission" date="2018-06" db="EMBL/GenBank/DDBJ databases">
        <title>Genomic Encyclopedia of Archaeal and Bacterial Type Strains, Phase II (KMG-II): from individual species to whole genera.</title>
        <authorList>
            <person name="Goeker M."/>
        </authorList>
    </citation>
    <scope>NUCLEOTIDE SEQUENCE [LARGE SCALE GENOMIC DNA]</scope>
    <source>
        <strain evidence="7 8">DSM 23241</strain>
    </source>
</reference>
<organism evidence="7 8">
    <name type="scientific">Hydrotalea sandarakina</name>
    <dbReference type="NCBI Taxonomy" id="1004304"/>
    <lineage>
        <taxon>Bacteria</taxon>
        <taxon>Pseudomonadati</taxon>
        <taxon>Bacteroidota</taxon>
        <taxon>Chitinophagia</taxon>
        <taxon>Chitinophagales</taxon>
        <taxon>Chitinophagaceae</taxon>
        <taxon>Hydrotalea</taxon>
    </lineage>
</organism>
<gene>
    <name evidence="7" type="ORF">LX80_02191</name>
</gene>
<keyword evidence="4 6" id="KW-1133">Transmembrane helix</keyword>
<keyword evidence="3 6" id="KW-0812">Transmembrane</keyword>
<feature type="transmembrane region" description="Helical" evidence="6">
    <location>
        <begin position="189"/>
        <end position="210"/>
    </location>
</feature>
<feature type="transmembrane region" description="Helical" evidence="6">
    <location>
        <begin position="15"/>
        <end position="33"/>
    </location>
</feature>
<feature type="transmembrane region" description="Helical" evidence="6">
    <location>
        <begin position="136"/>
        <end position="155"/>
    </location>
</feature>
<dbReference type="Proteomes" id="UP000249720">
    <property type="component" value="Unassembled WGS sequence"/>
</dbReference>
<comment type="subcellular location">
    <subcellularLocation>
        <location evidence="1">Cell membrane</location>
        <topology evidence="1">Multi-pass membrane protein</topology>
    </subcellularLocation>
</comment>
<evidence type="ECO:0000256" key="1">
    <source>
        <dbReference type="ARBA" id="ARBA00004651"/>
    </source>
</evidence>
<dbReference type="RefSeq" id="WP_170120445.1">
    <property type="nucleotide sequence ID" value="NZ_QKZV01000007.1"/>
</dbReference>
<evidence type="ECO:0000313" key="7">
    <source>
        <dbReference type="EMBL" id="PZX61461.1"/>
    </source>
</evidence>
<keyword evidence="5 6" id="KW-0472">Membrane</keyword>
<dbReference type="GO" id="GO:0005886">
    <property type="term" value="C:plasma membrane"/>
    <property type="evidence" value="ECO:0007669"/>
    <property type="project" value="UniProtKB-SubCell"/>
</dbReference>
<dbReference type="AlphaFoldDB" id="A0A2W7RMH4"/>
<dbReference type="InterPro" id="IPR022791">
    <property type="entry name" value="L-PG_synthase/AglD"/>
</dbReference>
<proteinExistence type="predicted"/>
<comment type="caution">
    <text evidence="7">The sequence shown here is derived from an EMBL/GenBank/DDBJ whole genome shotgun (WGS) entry which is preliminary data.</text>
</comment>
<evidence type="ECO:0000256" key="2">
    <source>
        <dbReference type="ARBA" id="ARBA00022475"/>
    </source>
</evidence>
<dbReference type="EMBL" id="QKZV01000007">
    <property type="protein sequence ID" value="PZX61461.1"/>
    <property type="molecule type" value="Genomic_DNA"/>
</dbReference>
<feature type="transmembrane region" description="Helical" evidence="6">
    <location>
        <begin position="252"/>
        <end position="270"/>
    </location>
</feature>
<keyword evidence="2" id="KW-1003">Cell membrane</keyword>
<evidence type="ECO:0000256" key="5">
    <source>
        <dbReference type="ARBA" id="ARBA00023136"/>
    </source>
</evidence>
<sequence length="302" mass="34432">MNEVFQLWINSLNGANSWNLPLIILLTFINWAIEAKKWQILLQTIEKTNFWHAYKAILTGQALAIASPNNIGEFAGRMMYTQEGNRGRSLILNIIASLSQLCITFFAGVIAVAYLWQQLPHAFHVLAEILPISLSFFNILILASTLIMLIIYYRLSQFTQYFIQLPIFKKYSYYFENITHLHWHKLTTVLTYSGFRFVIFLMQYVLMLQLCGVHAPIFQLAAITALFFLVLAIIPTIAIAEVGIRGVISLQLFGMISNNMIGILLAATAIWLMNRVIPAIVGALFVLNIKLFKSRPNEKVRQ</sequence>
<accession>A0A2W7RMH4</accession>
<dbReference type="Pfam" id="PF03706">
    <property type="entry name" value="LPG_synthase_TM"/>
    <property type="match status" value="1"/>
</dbReference>
<evidence type="ECO:0000256" key="4">
    <source>
        <dbReference type="ARBA" id="ARBA00022989"/>
    </source>
</evidence>
<feature type="transmembrane region" description="Helical" evidence="6">
    <location>
        <begin position="216"/>
        <end position="240"/>
    </location>
</feature>
<name>A0A2W7RMH4_9BACT</name>
<evidence type="ECO:0000256" key="3">
    <source>
        <dbReference type="ARBA" id="ARBA00022692"/>
    </source>
</evidence>